<dbReference type="PROSITE" id="PS01124">
    <property type="entry name" value="HTH_ARAC_FAMILY_2"/>
    <property type="match status" value="1"/>
</dbReference>
<organism evidence="3 4">
    <name type="scientific">Epilithonimonas ginsengisoli</name>
    <dbReference type="NCBI Taxonomy" id="1245592"/>
    <lineage>
        <taxon>Bacteria</taxon>
        <taxon>Pseudomonadati</taxon>
        <taxon>Bacteroidota</taxon>
        <taxon>Flavobacteriia</taxon>
        <taxon>Flavobacteriales</taxon>
        <taxon>Weeksellaceae</taxon>
        <taxon>Chryseobacterium group</taxon>
        <taxon>Epilithonimonas</taxon>
    </lineage>
</organism>
<proteinExistence type="predicted"/>
<keyword evidence="4" id="KW-1185">Reference proteome</keyword>
<accession>A0ABU4JID6</accession>
<evidence type="ECO:0000256" key="1">
    <source>
        <dbReference type="SAM" id="Phobius"/>
    </source>
</evidence>
<dbReference type="SMART" id="SM00342">
    <property type="entry name" value="HTH_ARAC"/>
    <property type="match status" value="1"/>
</dbReference>
<keyword evidence="1" id="KW-1133">Transmembrane helix</keyword>
<feature type="transmembrane region" description="Helical" evidence="1">
    <location>
        <begin position="384"/>
        <end position="402"/>
    </location>
</feature>
<dbReference type="SUPFAM" id="SSF48452">
    <property type="entry name" value="TPR-like"/>
    <property type="match status" value="1"/>
</dbReference>
<comment type="caution">
    <text evidence="3">The sequence shown here is derived from an EMBL/GenBank/DDBJ whole genome shotgun (WGS) entry which is preliminary data.</text>
</comment>
<keyword evidence="1" id="KW-0472">Membrane</keyword>
<reference evidence="3 4" key="1">
    <citation type="submission" date="2023-11" db="EMBL/GenBank/DDBJ databases">
        <title>First isolation, identification, and characterization of non-pathogenic Epilithonimonas ginsengisoli isolated from diseased farmed rainbow trout (Oncorhynchus mykiss) in Chile.</title>
        <authorList>
            <person name="Miranda C.D."/>
            <person name="Irgang R."/>
            <person name="Concha C."/>
            <person name="Rojas R."/>
            <person name="Avendano R."/>
        </authorList>
    </citation>
    <scope>NUCLEOTIDE SEQUENCE [LARGE SCALE GENOMIC DNA]</scope>
    <source>
        <strain evidence="3 4">FP99</strain>
    </source>
</reference>
<protein>
    <submittedName>
        <fullName evidence="3">AraC family transcriptional regulator</fullName>
    </submittedName>
</protein>
<feature type="domain" description="HTH araC/xylS-type" evidence="2">
    <location>
        <begin position="450"/>
        <end position="558"/>
    </location>
</feature>
<evidence type="ECO:0000259" key="2">
    <source>
        <dbReference type="PROSITE" id="PS01124"/>
    </source>
</evidence>
<evidence type="ECO:0000313" key="4">
    <source>
        <dbReference type="Proteomes" id="UP001204439"/>
    </source>
</evidence>
<gene>
    <name evidence="3" type="ORF">NG800_010915</name>
</gene>
<dbReference type="InterPro" id="IPR011990">
    <property type="entry name" value="TPR-like_helical_dom_sf"/>
</dbReference>
<name>A0ABU4JID6_9FLAO</name>
<evidence type="ECO:0000313" key="3">
    <source>
        <dbReference type="EMBL" id="MDW8549424.1"/>
    </source>
</evidence>
<keyword evidence="1" id="KW-0812">Transmembrane</keyword>
<dbReference type="Gene3D" id="1.25.40.10">
    <property type="entry name" value="Tetratricopeptide repeat domain"/>
    <property type="match status" value="1"/>
</dbReference>
<sequence length="566" mass="66864">MNILSRNILILMLLFFVKLFSQSTEQKNYSGIRSQFENLNKNDIRALPFVNDYIREAKRDLNYEELTQAYRDAVFYTPHARDKLIYSDSMIYAAEKSRDNSLLTLAYLGKGIIYYFNYKKYEPALDQYLKAYEYSTKTNDKYLKYKVIYHLGVVKSYLGYYKDAIVHFNGCINFFECEGEKSSNNNEIYNYKRGYYNSLHQMIICHRNIGNLKTVDSLINIGISKINREKDFSLERSYLLKCRGISELSHHKYDNAIIDLESSLPELISKDFSWASVAYFYLGKSYMINDEKKGLMQMEKVDSIFNRHRFILPELRKNYEILIKHYRKKKNVGKELYYTNQLLAVDSVITKNFTYLSPRIHKEYDTKALLKKKEYLENKSRSRLLMIIFLSMMATFFIALFVQRYKREKAILLKYQKLQEKLNGDAIGAIVIEKVVENERKSVLSPEVCKDLTEKIIKFESRRGFVQQGLTIAGLASQIDTNTSYLSIYINEYKGSNFKNYLNKLRINYITELLNSNKKFLFYTNEALAEECGIATRQSFSDLFYEINGIRPQDYIRKRKQDQELL</sequence>
<dbReference type="InterPro" id="IPR018060">
    <property type="entry name" value="HTH_AraC"/>
</dbReference>
<dbReference type="Proteomes" id="UP001204439">
    <property type="component" value="Unassembled WGS sequence"/>
</dbReference>
<dbReference type="EMBL" id="JAMXLT020000018">
    <property type="protein sequence ID" value="MDW8549424.1"/>
    <property type="molecule type" value="Genomic_DNA"/>
</dbReference>
<dbReference type="RefSeq" id="WP_063970342.1">
    <property type="nucleotide sequence ID" value="NZ_JAMXLT020000018.1"/>
</dbReference>
<dbReference type="Gene3D" id="1.10.10.60">
    <property type="entry name" value="Homeodomain-like"/>
    <property type="match status" value="2"/>
</dbReference>